<dbReference type="InterPro" id="IPR036259">
    <property type="entry name" value="MFS_trans_sf"/>
</dbReference>
<keyword evidence="4 6" id="KW-0472">Membrane</keyword>
<dbReference type="InterPro" id="IPR051068">
    <property type="entry name" value="MFS_Domain-Containing_Protein"/>
</dbReference>
<dbReference type="OrthoDB" id="2015447at2759"/>
<feature type="transmembrane region" description="Helical" evidence="6">
    <location>
        <begin position="450"/>
        <end position="466"/>
    </location>
</feature>
<dbReference type="Proteomes" id="UP000736335">
    <property type="component" value="Unassembled WGS sequence"/>
</dbReference>
<evidence type="ECO:0000256" key="1">
    <source>
        <dbReference type="ARBA" id="ARBA00004141"/>
    </source>
</evidence>
<comment type="subcellular location">
    <subcellularLocation>
        <location evidence="1">Membrane</location>
        <topology evidence="1">Multi-pass membrane protein</topology>
    </subcellularLocation>
</comment>
<name>A0A9P6HC05_9AGAM</name>
<evidence type="ECO:0000313" key="7">
    <source>
        <dbReference type="EMBL" id="KAF9783442.1"/>
    </source>
</evidence>
<dbReference type="EMBL" id="WIUZ02000010">
    <property type="protein sequence ID" value="KAF9783442.1"/>
    <property type="molecule type" value="Genomic_DNA"/>
</dbReference>
<gene>
    <name evidence="7" type="ORF">BJ322DRAFT_1008282</name>
</gene>
<feature type="transmembrane region" description="Helical" evidence="6">
    <location>
        <begin position="304"/>
        <end position="324"/>
    </location>
</feature>
<evidence type="ECO:0000256" key="3">
    <source>
        <dbReference type="ARBA" id="ARBA00022989"/>
    </source>
</evidence>
<keyword evidence="8" id="KW-1185">Reference proteome</keyword>
<dbReference type="InterPro" id="IPR011701">
    <property type="entry name" value="MFS"/>
</dbReference>
<reference evidence="7" key="1">
    <citation type="journal article" date="2020" name="Nat. Commun.">
        <title>Large-scale genome sequencing of mycorrhizal fungi provides insights into the early evolution of symbiotic traits.</title>
        <authorList>
            <person name="Miyauchi S."/>
            <person name="Kiss E."/>
            <person name="Kuo A."/>
            <person name="Drula E."/>
            <person name="Kohler A."/>
            <person name="Sanchez-Garcia M."/>
            <person name="Morin E."/>
            <person name="Andreopoulos B."/>
            <person name="Barry K.W."/>
            <person name="Bonito G."/>
            <person name="Buee M."/>
            <person name="Carver A."/>
            <person name="Chen C."/>
            <person name="Cichocki N."/>
            <person name="Clum A."/>
            <person name="Culley D."/>
            <person name="Crous P.W."/>
            <person name="Fauchery L."/>
            <person name="Girlanda M."/>
            <person name="Hayes R.D."/>
            <person name="Keri Z."/>
            <person name="LaButti K."/>
            <person name="Lipzen A."/>
            <person name="Lombard V."/>
            <person name="Magnuson J."/>
            <person name="Maillard F."/>
            <person name="Murat C."/>
            <person name="Nolan M."/>
            <person name="Ohm R.A."/>
            <person name="Pangilinan J."/>
            <person name="Pereira M.F."/>
            <person name="Perotto S."/>
            <person name="Peter M."/>
            <person name="Pfister S."/>
            <person name="Riley R."/>
            <person name="Sitrit Y."/>
            <person name="Stielow J.B."/>
            <person name="Szollosi G."/>
            <person name="Zifcakova L."/>
            <person name="Stursova M."/>
            <person name="Spatafora J.W."/>
            <person name="Tedersoo L."/>
            <person name="Vaario L.M."/>
            <person name="Yamada A."/>
            <person name="Yan M."/>
            <person name="Wang P."/>
            <person name="Xu J."/>
            <person name="Bruns T."/>
            <person name="Baldrian P."/>
            <person name="Vilgalys R."/>
            <person name="Dunand C."/>
            <person name="Henrissat B."/>
            <person name="Grigoriev I.V."/>
            <person name="Hibbett D."/>
            <person name="Nagy L.G."/>
            <person name="Martin F.M."/>
        </authorList>
    </citation>
    <scope>NUCLEOTIDE SEQUENCE</scope>
    <source>
        <strain evidence="7">UH-Tt-Lm1</strain>
    </source>
</reference>
<feature type="transmembrane region" description="Helical" evidence="6">
    <location>
        <begin position="118"/>
        <end position="137"/>
    </location>
</feature>
<feature type="transmembrane region" description="Helical" evidence="6">
    <location>
        <begin position="344"/>
        <end position="363"/>
    </location>
</feature>
<feature type="transmembrane region" description="Helical" evidence="6">
    <location>
        <begin position="224"/>
        <end position="242"/>
    </location>
</feature>
<feature type="transmembrane region" description="Helical" evidence="6">
    <location>
        <begin position="52"/>
        <end position="73"/>
    </location>
</feature>
<evidence type="ECO:0000256" key="2">
    <source>
        <dbReference type="ARBA" id="ARBA00022692"/>
    </source>
</evidence>
<dbReference type="GO" id="GO:0022857">
    <property type="term" value="F:transmembrane transporter activity"/>
    <property type="evidence" value="ECO:0007669"/>
    <property type="project" value="InterPro"/>
</dbReference>
<evidence type="ECO:0000256" key="4">
    <source>
        <dbReference type="ARBA" id="ARBA00023136"/>
    </source>
</evidence>
<dbReference type="SUPFAM" id="SSF103473">
    <property type="entry name" value="MFS general substrate transporter"/>
    <property type="match status" value="1"/>
</dbReference>
<evidence type="ECO:0000313" key="8">
    <source>
        <dbReference type="Proteomes" id="UP000736335"/>
    </source>
</evidence>
<organism evidence="7 8">
    <name type="scientific">Thelephora terrestris</name>
    <dbReference type="NCBI Taxonomy" id="56493"/>
    <lineage>
        <taxon>Eukaryota</taxon>
        <taxon>Fungi</taxon>
        <taxon>Dikarya</taxon>
        <taxon>Basidiomycota</taxon>
        <taxon>Agaricomycotina</taxon>
        <taxon>Agaricomycetes</taxon>
        <taxon>Thelephorales</taxon>
        <taxon>Thelephoraceae</taxon>
        <taxon>Thelephora</taxon>
    </lineage>
</organism>
<dbReference type="PANTHER" id="PTHR23510">
    <property type="entry name" value="INNER MEMBRANE TRANSPORT PROTEIN YAJR"/>
    <property type="match status" value="1"/>
</dbReference>
<dbReference type="PANTHER" id="PTHR23510:SF64">
    <property type="entry name" value="INNER MEMBRANE TRANSPORT PROTEIN YAJR"/>
    <property type="match status" value="1"/>
</dbReference>
<feature type="transmembrane region" description="Helical" evidence="6">
    <location>
        <begin position="88"/>
        <end position="106"/>
    </location>
</feature>
<dbReference type="Pfam" id="PF07690">
    <property type="entry name" value="MFS_1"/>
    <property type="match status" value="1"/>
</dbReference>
<dbReference type="Gene3D" id="1.20.1250.20">
    <property type="entry name" value="MFS general substrate transporter like domains"/>
    <property type="match status" value="1"/>
</dbReference>
<feature type="transmembrane region" description="Helical" evidence="6">
    <location>
        <begin position="143"/>
        <end position="162"/>
    </location>
</feature>
<protein>
    <submittedName>
        <fullName evidence="7">MFS general substrate transporter</fullName>
    </submittedName>
</protein>
<evidence type="ECO:0000256" key="5">
    <source>
        <dbReference type="SAM" id="MobiDB-lite"/>
    </source>
</evidence>
<evidence type="ECO:0000256" key="6">
    <source>
        <dbReference type="SAM" id="Phobius"/>
    </source>
</evidence>
<keyword evidence="3 6" id="KW-1133">Transmembrane helix</keyword>
<sequence>MSRVDTTVEEPAQLTPRRSSSLLKQLQVADPERVVTEDDENPEFKLPKTTSLAVVLMTNALMQVHLSLFFIIVPSSSVYAQRLGGGETFSGLVIGIPTAISAVTLLPLLKCDKGGYKIPINLCCFASIVGSLCYALAHKANFLYLILIGRMIMGVSFTFFMYAKKYCSDPRIVGIRRRTTLAAYLVVGQGIGLSLGPFLGGALYKIGFGPNGDRLVFNGFTSPGWLMAAVWLLFWGFVTLFFEDVQETAPRTQSSHPSEIELQPSQLQPREQLSGPSPVQLSNPASFTRDVDEGEQFVLGPSQWGVIITMSWFAMTCFFILGSWEANIPIFAASSTSSLGYSPFKSGNLIAIGGAITFPLLLTNIFVGKMVQDRMTLAAGSFIGTVGLIMFEALLIKSSERITFATLLVSWAFVALGFSLATTCTLSLLSKKLPGEWNGRVSAVIQCSNYMGRVTGAIWGGSGVVVGMKNYVGLQIAFVGIGSVLFSTLWRDLKVKTG</sequence>
<feature type="transmembrane region" description="Helical" evidence="6">
    <location>
        <begin position="182"/>
        <end position="204"/>
    </location>
</feature>
<dbReference type="GO" id="GO:0016020">
    <property type="term" value="C:membrane"/>
    <property type="evidence" value="ECO:0007669"/>
    <property type="project" value="UniProtKB-SubCell"/>
</dbReference>
<feature type="transmembrane region" description="Helical" evidence="6">
    <location>
        <begin position="402"/>
        <end position="429"/>
    </location>
</feature>
<proteinExistence type="predicted"/>
<comment type="caution">
    <text evidence="7">The sequence shown here is derived from an EMBL/GenBank/DDBJ whole genome shotgun (WGS) entry which is preliminary data.</text>
</comment>
<accession>A0A9P6HC05</accession>
<feature type="transmembrane region" description="Helical" evidence="6">
    <location>
        <begin position="472"/>
        <end position="490"/>
    </location>
</feature>
<keyword evidence="2 6" id="KW-0812">Transmembrane</keyword>
<reference evidence="7" key="2">
    <citation type="submission" date="2020-11" db="EMBL/GenBank/DDBJ databases">
        <authorList>
            <consortium name="DOE Joint Genome Institute"/>
            <person name="Kuo A."/>
            <person name="Miyauchi S."/>
            <person name="Kiss E."/>
            <person name="Drula E."/>
            <person name="Kohler A."/>
            <person name="Sanchez-Garcia M."/>
            <person name="Andreopoulos B."/>
            <person name="Barry K.W."/>
            <person name="Bonito G."/>
            <person name="Buee M."/>
            <person name="Carver A."/>
            <person name="Chen C."/>
            <person name="Cichocki N."/>
            <person name="Clum A."/>
            <person name="Culley D."/>
            <person name="Crous P.W."/>
            <person name="Fauchery L."/>
            <person name="Girlanda M."/>
            <person name="Hayes R."/>
            <person name="Keri Z."/>
            <person name="Labutti K."/>
            <person name="Lipzen A."/>
            <person name="Lombard V."/>
            <person name="Magnuson J."/>
            <person name="Maillard F."/>
            <person name="Morin E."/>
            <person name="Murat C."/>
            <person name="Nolan M."/>
            <person name="Ohm R."/>
            <person name="Pangilinan J."/>
            <person name="Pereira M."/>
            <person name="Perotto S."/>
            <person name="Peter M."/>
            <person name="Riley R."/>
            <person name="Sitrit Y."/>
            <person name="Stielow B."/>
            <person name="Szollosi G."/>
            <person name="Zifcakova L."/>
            <person name="Stursova M."/>
            <person name="Spatafora J.W."/>
            <person name="Tedersoo L."/>
            <person name="Vaario L.-M."/>
            <person name="Yamada A."/>
            <person name="Yan M."/>
            <person name="Wang P."/>
            <person name="Xu J."/>
            <person name="Bruns T."/>
            <person name="Baldrian P."/>
            <person name="Vilgalys R."/>
            <person name="Henrissat B."/>
            <person name="Grigoriev I.V."/>
            <person name="Hibbett D."/>
            <person name="Nagy L.G."/>
            <person name="Martin F.M."/>
        </authorList>
    </citation>
    <scope>NUCLEOTIDE SEQUENCE</scope>
    <source>
        <strain evidence="7">UH-Tt-Lm1</strain>
    </source>
</reference>
<feature type="transmembrane region" description="Helical" evidence="6">
    <location>
        <begin position="375"/>
        <end position="396"/>
    </location>
</feature>
<feature type="region of interest" description="Disordered" evidence="5">
    <location>
        <begin position="251"/>
        <end position="280"/>
    </location>
</feature>
<dbReference type="AlphaFoldDB" id="A0A9P6HC05"/>